<feature type="compositionally biased region" description="Polar residues" evidence="1">
    <location>
        <begin position="74"/>
        <end position="85"/>
    </location>
</feature>
<evidence type="ECO:0000256" key="1">
    <source>
        <dbReference type="SAM" id="MobiDB-lite"/>
    </source>
</evidence>
<keyword evidence="3" id="KW-1185">Reference proteome</keyword>
<evidence type="ECO:0000313" key="3">
    <source>
        <dbReference type="Proteomes" id="UP001501563"/>
    </source>
</evidence>
<protein>
    <submittedName>
        <fullName evidence="2">Uncharacterized protein</fullName>
    </submittedName>
</protein>
<dbReference type="EMBL" id="BAAAZA010000030">
    <property type="protein sequence ID" value="GAA3893021.1"/>
    <property type="molecule type" value="Genomic_DNA"/>
</dbReference>
<proteinExistence type="predicted"/>
<accession>A0ABP7L326</accession>
<comment type="caution">
    <text evidence="2">The sequence shown here is derived from an EMBL/GenBank/DDBJ whole genome shotgun (WGS) entry which is preliminary data.</text>
</comment>
<gene>
    <name evidence="2" type="ORF">GCM10022207_71080</name>
</gene>
<sequence>MAAAHAAKNGPLAAQLIHLLRTTAAYPPPVECLSTGPVTRSALQLRPLVRAERAPALAHFRRPPAHQTAGAENGPTTKPSSPTALTTKASALRAWAVQWTGDLAARLLEESDEPDIY</sequence>
<feature type="region of interest" description="Disordered" evidence="1">
    <location>
        <begin position="58"/>
        <end position="85"/>
    </location>
</feature>
<evidence type="ECO:0000313" key="2">
    <source>
        <dbReference type="EMBL" id="GAA3893021.1"/>
    </source>
</evidence>
<reference evidence="3" key="1">
    <citation type="journal article" date="2019" name="Int. J. Syst. Evol. Microbiol.">
        <title>The Global Catalogue of Microorganisms (GCM) 10K type strain sequencing project: providing services to taxonomists for standard genome sequencing and annotation.</title>
        <authorList>
            <consortium name="The Broad Institute Genomics Platform"/>
            <consortium name="The Broad Institute Genome Sequencing Center for Infectious Disease"/>
            <person name="Wu L."/>
            <person name="Ma J."/>
        </authorList>
    </citation>
    <scope>NUCLEOTIDE SEQUENCE [LARGE SCALE GENOMIC DNA]</scope>
    <source>
        <strain evidence="3">JCM 16578</strain>
    </source>
</reference>
<dbReference type="Proteomes" id="UP001501563">
    <property type="component" value="Unassembled WGS sequence"/>
</dbReference>
<organism evidence="2 3">
    <name type="scientific">Streptomyces lannensis</name>
    <dbReference type="NCBI Taxonomy" id="766498"/>
    <lineage>
        <taxon>Bacteria</taxon>
        <taxon>Bacillati</taxon>
        <taxon>Actinomycetota</taxon>
        <taxon>Actinomycetes</taxon>
        <taxon>Kitasatosporales</taxon>
        <taxon>Streptomycetaceae</taxon>
        <taxon>Streptomyces</taxon>
    </lineage>
</organism>
<name>A0ABP7L326_9ACTN</name>